<feature type="region of interest" description="Disordered" evidence="1">
    <location>
        <begin position="232"/>
        <end position="262"/>
    </location>
</feature>
<keyword evidence="5" id="KW-1185">Reference proteome</keyword>
<dbReference type="AlphaFoldDB" id="A0AA95MIL5"/>
<proteinExistence type="predicted"/>
<gene>
    <name evidence="4" type="ORF">QNH39_16900</name>
</gene>
<feature type="transmembrane region" description="Helical" evidence="2">
    <location>
        <begin position="45"/>
        <end position="65"/>
    </location>
</feature>
<feature type="domain" description="Fibronectin type-III" evidence="3">
    <location>
        <begin position="143"/>
        <end position="233"/>
    </location>
</feature>
<dbReference type="InterPro" id="IPR023833">
    <property type="entry name" value="Signal_pept_SipW-depend-type"/>
</dbReference>
<evidence type="ECO:0000256" key="2">
    <source>
        <dbReference type="SAM" id="Phobius"/>
    </source>
</evidence>
<evidence type="ECO:0000313" key="5">
    <source>
        <dbReference type="Proteomes" id="UP001178288"/>
    </source>
</evidence>
<evidence type="ECO:0000313" key="4">
    <source>
        <dbReference type="EMBL" id="WHY84331.1"/>
    </source>
</evidence>
<name>A0AA95MIL5_9BACI</name>
<dbReference type="KEGG" id="nnv:QNH39_16900"/>
<evidence type="ECO:0000259" key="3">
    <source>
        <dbReference type="PROSITE" id="PS50853"/>
    </source>
</evidence>
<protein>
    <submittedName>
        <fullName evidence="4">SipW-dependent-type signal peptide-containing protein</fullName>
    </submittedName>
</protein>
<feature type="region of interest" description="Disordered" evidence="1">
    <location>
        <begin position="115"/>
        <end position="141"/>
    </location>
</feature>
<dbReference type="RefSeq" id="WP_066088971.1">
    <property type="nucleotide sequence ID" value="NZ_CP126114.1"/>
</dbReference>
<keyword evidence="2" id="KW-1133">Transmembrane helix</keyword>
<dbReference type="Gene3D" id="2.60.40.10">
    <property type="entry name" value="Immunoglobulins"/>
    <property type="match status" value="1"/>
</dbReference>
<keyword evidence="2" id="KW-0812">Transmembrane</keyword>
<dbReference type="InterPro" id="IPR036116">
    <property type="entry name" value="FN3_sf"/>
</dbReference>
<feature type="compositionally biased region" description="Polar residues" evidence="1">
    <location>
        <begin position="253"/>
        <end position="262"/>
    </location>
</feature>
<dbReference type="SUPFAM" id="SSF49265">
    <property type="entry name" value="Fibronectin type III"/>
    <property type="match status" value="1"/>
</dbReference>
<evidence type="ECO:0000256" key="1">
    <source>
        <dbReference type="SAM" id="MobiDB-lite"/>
    </source>
</evidence>
<sequence>MIKKTTNFVLNKLRKKFHTLFRTNEGGVVIRRTRLKKFKKKSKKVVIAAQLVAVWYLLIVTGLYLTSDTGAYFNDVKNVSGTISVAEDFCVDVKNGSDFWHKYCKGNAGIGNGPDALDKDTGEGTDDNPGQNKGGCDDQTNAPCSEVKKIKETHTSNSISLTWENPNQGNRNFSQVKIYKNGDKTPVGNNIKNGQFEDKNLAAATKYSYKITTVDKSGKESKGTTIEVTTNEIGIDKKNSSENTRPFDETTEKSQTNDNSEI</sequence>
<feature type="compositionally biased region" description="Basic and acidic residues" evidence="1">
    <location>
        <begin position="234"/>
        <end position="252"/>
    </location>
</feature>
<dbReference type="CDD" id="cd00063">
    <property type="entry name" value="FN3"/>
    <property type="match status" value="1"/>
</dbReference>
<keyword evidence="2" id="KW-0472">Membrane</keyword>
<accession>A0AA95MIL5</accession>
<reference evidence="4" key="1">
    <citation type="submission" date="2023-05" db="EMBL/GenBank/DDBJ databases">
        <title>Comparative genomics of Bacillaceae isolates and their secondary metabolite potential.</title>
        <authorList>
            <person name="Song L."/>
            <person name="Nielsen L.J."/>
            <person name="Mohite O."/>
            <person name="Xu X."/>
            <person name="Weber T."/>
            <person name="Kovacs A.T."/>
        </authorList>
    </citation>
    <scope>NUCLEOTIDE SEQUENCE</scope>
    <source>
        <strain evidence="4">XLM17</strain>
    </source>
</reference>
<dbReference type="PROSITE" id="PS50853">
    <property type="entry name" value="FN3"/>
    <property type="match status" value="1"/>
</dbReference>
<organism evidence="4 5">
    <name type="scientific">Neobacillus novalis</name>
    <dbReference type="NCBI Taxonomy" id="220687"/>
    <lineage>
        <taxon>Bacteria</taxon>
        <taxon>Bacillati</taxon>
        <taxon>Bacillota</taxon>
        <taxon>Bacilli</taxon>
        <taxon>Bacillales</taxon>
        <taxon>Bacillaceae</taxon>
        <taxon>Neobacillus</taxon>
    </lineage>
</organism>
<dbReference type="Proteomes" id="UP001178288">
    <property type="component" value="Chromosome"/>
</dbReference>
<dbReference type="NCBIfam" id="TIGR04088">
    <property type="entry name" value="cognate_SipW"/>
    <property type="match status" value="1"/>
</dbReference>
<dbReference type="InterPro" id="IPR013783">
    <property type="entry name" value="Ig-like_fold"/>
</dbReference>
<dbReference type="Pfam" id="PF00041">
    <property type="entry name" value="fn3"/>
    <property type="match status" value="1"/>
</dbReference>
<dbReference type="InterPro" id="IPR003961">
    <property type="entry name" value="FN3_dom"/>
</dbReference>
<dbReference type="EMBL" id="CP126114">
    <property type="protein sequence ID" value="WHY84331.1"/>
    <property type="molecule type" value="Genomic_DNA"/>
</dbReference>